<comment type="caution">
    <text evidence="1">The sequence shown here is derived from an EMBL/GenBank/DDBJ whole genome shotgun (WGS) entry which is preliminary data.</text>
</comment>
<proteinExistence type="predicted"/>
<evidence type="ECO:0008006" key="3">
    <source>
        <dbReference type="Google" id="ProtNLM"/>
    </source>
</evidence>
<evidence type="ECO:0000313" key="1">
    <source>
        <dbReference type="EMBL" id="THH08064.1"/>
    </source>
</evidence>
<dbReference type="OrthoDB" id="3171058at2759"/>
<dbReference type="Proteomes" id="UP000308199">
    <property type="component" value="Unassembled WGS sequence"/>
</dbReference>
<gene>
    <name evidence="1" type="ORF">EW145_g2964</name>
</gene>
<dbReference type="AlphaFoldDB" id="A0A4S4L942"/>
<name>A0A4S4L942_9AGAM</name>
<organism evidence="1 2">
    <name type="scientific">Phellinidium pouzarii</name>
    <dbReference type="NCBI Taxonomy" id="167371"/>
    <lineage>
        <taxon>Eukaryota</taxon>
        <taxon>Fungi</taxon>
        <taxon>Dikarya</taxon>
        <taxon>Basidiomycota</taxon>
        <taxon>Agaricomycotina</taxon>
        <taxon>Agaricomycetes</taxon>
        <taxon>Hymenochaetales</taxon>
        <taxon>Hymenochaetaceae</taxon>
        <taxon>Phellinidium</taxon>
    </lineage>
</organism>
<protein>
    <recommendedName>
        <fullName evidence="3">F-box domain-containing protein</fullName>
    </recommendedName>
</protein>
<accession>A0A4S4L942</accession>
<keyword evidence="2" id="KW-1185">Reference proteome</keyword>
<evidence type="ECO:0000313" key="2">
    <source>
        <dbReference type="Proteomes" id="UP000308199"/>
    </source>
</evidence>
<dbReference type="EMBL" id="SGPK01000115">
    <property type="protein sequence ID" value="THH08064.1"/>
    <property type="molecule type" value="Genomic_DNA"/>
</dbReference>
<sequence>MSFEPGRLYLRLDPFFQYWNIEIILQSQNARMLSRIYFCICRPPDRARADSLVLFSLHRHHIATAVTPSAVKQVVCLQKMLPRTVKRFSQLFKTTRSSENDAVKWAALDEDLYGNPQIIFSASPLPALPIEIWYHILAFVCRVPGTLSVSLPDPFQAGTQISDNRKQQRDSQRGACALQLVCRAWRSAAVRLTYERLVLCCEKHMKPLVEVLEKSKLRDTKERGYGYWVREVESRRGSCPSKAGNNAALIQAEVRSHVTISIRVLHCTQHLQIYINKNGWGKPLGQITYKFVLVALGKHCGASLQRLEWAASESPRWEDLRSLIQMTPYLRSLSLLHVAFKQSQVDSPLLTEKPCYLRYLQELRLGPFPTPFGASIPHWDELLSFLMPPKKQSSFQHISSEDCDLQLPALHSLSITPLNFLARDRPTERFFTIYGSRIRHIQTSNMTPKDVLTLAESAAVVQNRALRTLLALCPDLRSLVFNPLQPTQLPLAHARLERVALFPPHENHVNVPRRMFTALIQKPVDNIFSELLSGAFPNLRVLRLRDLGALACLGSSQSGDWIEEWGEKLEEQGIRFENRNGMRFMLTIEDSMEAMPDGV</sequence>
<reference evidence="1 2" key="1">
    <citation type="submission" date="2019-02" db="EMBL/GenBank/DDBJ databases">
        <title>Genome sequencing of the rare red list fungi Phellinidium pouzarii.</title>
        <authorList>
            <person name="Buettner E."/>
            <person name="Kellner H."/>
        </authorList>
    </citation>
    <scope>NUCLEOTIDE SEQUENCE [LARGE SCALE GENOMIC DNA]</scope>
    <source>
        <strain evidence="1 2">DSM 108285</strain>
    </source>
</reference>